<evidence type="ECO:0000259" key="2">
    <source>
        <dbReference type="Pfam" id="PF24747"/>
    </source>
</evidence>
<gene>
    <name evidence="3" type="ORF">E3N88_24519</name>
</gene>
<keyword evidence="4" id="KW-1185">Reference proteome</keyword>
<dbReference type="PANTHER" id="PTHR33177:SF74">
    <property type="entry name" value="PROTEIN GL2-INTERACTING REPRESSOR 1"/>
    <property type="match status" value="1"/>
</dbReference>
<dbReference type="Proteomes" id="UP000326396">
    <property type="component" value="Linkage Group LG3"/>
</dbReference>
<reference evidence="3 4" key="1">
    <citation type="submission" date="2019-05" db="EMBL/GenBank/DDBJ databases">
        <title>Mikania micrantha, genome provides insights into the molecular mechanism of rapid growth.</title>
        <authorList>
            <person name="Liu B."/>
        </authorList>
    </citation>
    <scope>NUCLEOTIDE SEQUENCE [LARGE SCALE GENOMIC DNA]</scope>
    <source>
        <strain evidence="3">NLD-2019</strain>
        <tissue evidence="3">Leaf</tissue>
    </source>
</reference>
<dbReference type="PANTHER" id="PTHR33177">
    <property type="entry name" value="PUTATIVE-RELATED"/>
    <property type="match status" value="1"/>
</dbReference>
<dbReference type="AlphaFoldDB" id="A0A5N6N4Y4"/>
<feature type="region of interest" description="Disordered" evidence="1">
    <location>
        <begin position="22"/>
        <end position="41"/>
    </location>
</feature>
<name>A0A5N6N4Y4_9ASTR</name>
<feature type="domain" description="GIR1-like zinc ribbon" evidence="2">
    <location>
        <begin position="65"/>
        <end position="99"/>
    </location>
</feature>
<proteinExistence type="predicted"/>
<comment type="caution">
    <text evidence="3">The sequence shown here is derived from an EMBL/GenBank/DDBJ whole genome shotgun (WGS) entry which is preliminary data.</text>
</comment>
<dbReference type="InterPro" id="IPR056440">
    <property type="entry name" value="Zn-ribbon_GIR1"/>
</dbReference>
<feature type="compositionally biased region" description="Polar residues" evidence="1">
    <location>
        <begin position="29"/>
        <end position="41"/>
    </location>
</feature>
<organism evidence="3 4">
    <name type="scientific">Mikania micrantha</name>
    <name type="common">bitter vine</name>
    <dbReference type="NCBI Taxonomy" id="192012"/>
    <lineage>
        <taxon>Eukaryota</taxon>
        <taxon>Viridiplantae</taxon>
        <taxon>Streptophyta</taxon>
        <taxon>Embryophyta</taxon>
        <taxon>Tracheophyta</taxon>
        <taxon>Spermatophyta</taxon>
        <taxon>Magnoliopsida</taxon>
        <taxon>eudicotyledons</taxon>
        <taxon>Gunneridae</taxon>
        <taxon>Pentapetalae</taxon>
        <taxon>asterids</taxon>
        <taxon>campanulids</taxon>
        <taxon>Asterales</taxon>
        <taxon>Asteraceae</taxon>
        <taxon>Asteroideae</taxon>
        <taxon>Heliantheae alliance</taxon>
        <taxon>Eupatorieae</taxon>
        <taxon>Mikania</taxon>
    </lineage>
</organism>
<dbReference type="EMBL" id="SZYD01000013">
    <property type="protein sequence ID" value="KAD4384351.1"/>
    <property type="molecule type" value="Genomic_DNA"/>
</dbReference>
<sequence>MSRRTDGRDGLKLELKLNLSPPRTRCPVTESSSPMTVSPANSCVSIERAHDEAAELRYSSSPETTSMMLAGCPRCLMYVMLSEEYPKCPQCKTTVLLDVVFDKPINKPRN</sequence>
<evidence type="ECO:0000256" key="1">
    <source>
        <dbReference type="SAM" id="MobiDB-lite"/>
    </source>
</evidence>
<evidence type="ECO:0000313" key="3">
    <source>
        <dbReference type="EMBL" id="KAD4384351.1"/>
    </source>
</evidence>
<accession>A0A5N6N4Y4</accession>
<dbReference type="Pfam" id="PF24747">
    <property type="entry name" value="Zn-ribbon_GIR1"/>
    <property type="match status" value="1"/>
</dbReference>
<dbReference type="OrthoDB" id="1930194at2759"/>
<protein>
    <recommendedName>
        <fullName evidence="2">GIR1-like zinc ribbon domain-containing protein</fullName>
    </recommendedName>
</protein>
<evidence type="ECO:0000313" key="4">
    <source>
        <dbReference type="Proteomes" id="UP000326396"/>
    </source>
</evidence>
<dbReference type="InterPro" id="IPR055281">
    <property type="entry name" value="GIR1-2/SIED1"/>
</dbReference>